<sequence>MYHLLLVAIGGAIGAAIRHLFNLGALRVIGPNFPWGTMAINIIGSFIMGAFIEMLSRRYGGAATELRLFVATGVLGGFTTFSAFSLDFATLWERGDVVPAAGYALASVIGAILALFLGLWLVRTLA</sequence>
<keyword evidence="12" id="KW-0479">Metal-binding</keyword>
<feature type="transmembrane region" description="Helical" evidence="12">
    <location>
        <begin position="38"/>
        <end position="56"/>
    </location>
</feature>
<evidence type="ECO:0000313" key="14">
    <source>
        <dbReference type="Proteomes" id="UP001201701"/>
    </source>
</evidence>
<dbReference type="Proteomes" id="UP001201701">
    <property type="component" value="Unassembled WGS sequence"/>
</dbReference>
<keyword evidence="9 12" id="KW-0407">Ion channel</keyword>
<keyword evidence="7 12" id="KW-0406">Ion transport</keyword>
<evidence type="ECO:0000256" key="3">
    <source>
        <dbReference type="ARBA" id="ARBA00022519"/>
    </source>
</evidence>
<evidence type="ECO:0000256" key="7">
    <source>
        <dbReference type="ARBA" id="ARBA00023065"/>
    </source>
</evidence>
<evidence type="ECO:0000256" key="2">
    <source>
        <dbReference type="ARBA" id="ARBA00022475"/>
    </source>
</evidence>
<evidence type="ECO:0000256" key="10">
    <source>
        <dbReference type="ARBA" id="ARBA00035120"/>
    </source>
</evidence>
<dbReference type="Pfam" id="PF02537">
    <property type="entry name" value="CRCB"/>
    <property type="match status" value="1"/>
</dbReference>
<feature type="transmembrane region" description="Helical" evidence="12">
    <location>
        <begin position="68"/>
        <end position="88"/>
    </location>
</feature>
<keyword evidence="14" id="KW-1185">Reference proteome</keyword>
<evidence type="ECO:0000256" key="4">
    <source>
        <dbReference type="ARBA" id="ARBA00022692"/>
    </source>
</evidence>
<accession>A0ABS9QE49</accession>
<dbReference type="PANTHER" id="PTHR28259:SF1">
    <property type="entry name" value="FLUORIDE EXPORT PROTEIN 1-RELATED"/>
    <property type="match status" value="1"/>
</dbReference>
<keyword evidence="2 12" id="KW-1003">Cell membrane</keyword>
<dbReference type="HAMAP" id="MF_00454">
    <property type="entry name" value="FluC"/>
    <property type="match status" value="1"/>
</dbReference>
<reference evidence="13 14" key="1">
    <citation type="submission" date="2022-02" db="EMBL/GenBank/DDBJ databases">
        <title>Draft genome sequence of Mezorhizobium retamae strain IRAMC:0171 isolated from Retama raetam nodules.</title>
        <authorList>
            <person name="Bengaied R."/>
            <person name="Sbissi I."/>
            <person name="Huber K."/>
            <person name="Ghodbane F."/>
            <person name="Nouioui I."/>
            <person name="Tarhouni M."/>
            <person name="Gtari M."/>
        </authorList>
    </citation>
    <scope>NUCLEOTIDE SEQUENCE [LARGE SCALE GENOMIC DNA]</scope>
    <source>
        <strain evidence="13 14">IRAMC:0171</strain>
    </source>
</reference>
<gene>
    <name evidence="12 13" type="primary">crcB</name>
    <name evidence="12" type="synonym">fluC</name>
    <name evidence="13" type="ORF">L4923_11820</name>
</gene>
<comment type="activity regulation">
    <text evidence="12">Na(+) is not transported, but it plays an essential structural role and its presence is essential for fluoride channel function.</text>
</comment>
<dbReference type="EMBL" id="JAKREW010000009">
    <property type="protein sequence ID" value="MCG7505699.1"/>
    <property type="molecule type" value="Genomic_DNA"/>
</dbReference>
<feature type="binding site" evidence="12">
    <location>
        <position position="79"/>
    </location>
    <ligand>
        <name>Na(+)</name>
        <dbReference type="ChEBI" id="CHEBI:29101"/>
        <note>structural</note>
    </ligand>
</feature>
<dbReference type="NCBIfam" id="NF010791">
    <property type="entry name" value="PRK14195.1"/>
    <property type="match status" value="1"/>
</dbReference>
<evidence type="ECO:0000256" key="6">
    <source>
        <dbReference type="ARBA" id="ARBA00023053"/>
    </source>
</evidence>
<keyword evidence="6 12" id="KW-0915">Sodium</keyword>
<evidence type="ECO:0000256" key="8">
    <source>
        <dbReference type="ARBA" id="ARBA00023136"/>
    </source>
</evidence>
<comment type="subcellular location">
    <subcellularLocation>
        <location evidence="1 12">Cell membrane</location>
        <topology evidence="1 12">Multi-pass membrane protein</topology>
    </subcellularLocation>
</comment>
<comment type="function">
    <text evidence="12">Fluoride-specific ion channel. Important for reducing fluoride concentration in the cell, thus reducing its toxicity.</text>
</comment>
<evidence type="ECO:0000256" key="12">
    <source>
        <dbReference type="HAMAP-Rule" id="MF_00454"/>
    </source>
</evidence>
<comment type="caution">
    <text evidence="13">The sequence shown here is derived from an EMBL/GenBank/DDBJ whole genome shotgun (WGS) entry which is preliminary data.</text>
</comment>
<dbReference type="PANTHER" id="PTHR28259">
    <property type="entry name" value="FLUORIDE EXPORT PROTEIN 1-RELATED"/>
    <property type="match status" value="1"/>
</dbReference>
<keyword evidence="12" id="KW-0813">Transport</keyword>
<feature type="binding site" evidence="12">
    <location>
        <position position="76"/>
    </location>
    <ligand>
        <name>Na(+)</name>
        <dbReference type="ChEBI" id="CHEBI:29101"/>
        <note>structural</note>
    </ligand>
</feature>
<keyword evidence="3" id="KW-0997">Cell inner membrane</keyword>
<evidence type="ECO:0000256" key="1">
    <source>
        <dbReference type="ARBA" id="ARBA00004651"/>
    </source>
</evidence>
<dbReference type="RefSeq" id="WP_239365126.1">
    <property type="nucleotide sequence ID" value="NZ_JAKREW010000009.1"/>
</dbReference>
<keyword evidence="5 12" id="KW-1133">Transmembrane helix</keyword>
<keyword evidence="8 12" id="KW-0472">Membrane</keyword>
<proteinExistence type="inferred from homology"/>
<evidence type="ECO:0000256" key="9">
    <source>
        <dbReference type="ARBA" id="ARBA00023303"/>
    </source>
</evidence>
<keyword evidence="4 12" id="KW-0812">Transmembrane</keyword>
<dbReference type="InterPro" id="IPR003691">
    <property type="entry name" value="FluC"/>
</dbReference>
<comment type="catalytic activity">
    <reaction evidence="11">
        <text>fluoride(in) = fluoride(out)</text>
        <dbReference type="Rhea" id="RHEA:76159"/>
        <dbReference type="ChEBI" id="CHEBI:17051"/>
    </reaction>
    <physiologicalReaction direction="left-to-right" evidence="11">
        <dbReference type="Rhea" id="RHEA:76160"/>
    </physiologicalReaction>
</comment>
<dbReference type="NCBIfam" id="TIGR00494">
    <property type="entry name" value="crcB"/>
    <property type="match status" value="1"/>
</dbReference>
<organism evidence="13 14">
    <name type="scientific">Mesorhizobium retamae</name>
    <dbReference type="NCBI Taxonomy" id="2912854"/>
    <lineage>
        <taxon>Bacteria</taxon>
        <taxon>Pseudomonadati</taxon>
        <taxon>Pseudomonadota</taxon>
        <taxon>Alphaproteobacteria</taxon>
        <taxon>Hyphomicrobiales</taxon>
        <taxon>Phyllobacteriaceae</taxon>
        <taxon>Mesorhizobium</taxon>
    </lineage>
</organism>
<protein>
    <recommendedName>
        <fullName evidence="12">Fluoride-specific ion channel FluC</fullName>
    </recommendedName>
</protein>
<comment type="similarity">
    <text evidence="10 12">Belongs to the fluoride channel Fluc/FEX (TC 1.A.43) family.</text>
</comment>
<name>A0ABS9QE49_9HYPH</name>
<evidence type="ECO:0000256" key="5">
    <source>
        <dbReference type="ARBA" id="ARBA00022989"/>
    </source>
</evidence>
<evidence type="ECO:0000256" key="11">
    <source>
        <dbReference type="ARBA" id="ARBA00035585"/>
    </source>
</evidence>
<feature type="transmembrane region" description="Helical" evidence="12">
    <location>
        <begin position="100"/>
        <end position="122"/>
    </location>
</feature>
<evidence type="ECO:0000313" key="13">
    <source>
        <dbReference type="EMBL" id="MCG7505699.1"/>
    </source>
</evidence>